<keyword evidence="6" id="KW-0663">Pyridoxal phosphate</keyword>
<comment type="cofactor">
    <cofactor evidence="1">
        <name>pyridoxal 5'-phosphate</name>
        <dbReference type="ChEBI" id="CHEBI:597326"/>
    </cofactor>
</comment>
<feature type="domain" description="Aminotransferase class I/classII large" evidence="8">
    <location>
        <begin position="32"/>
        <end position="405"/>
    </location>
</feature>
<dbReference type="STRING" id="50429.A0A2B4SIJ8"/>
<evidence type="ECO:0000256" key="4">
    <source>
        <dbReference type="ARBA" id="ARBA00022576"/>
    </source>
</evidence>
<reference evidence="10" key="1">
    <citation type="journal article" date="2017" name="bioRxiv">
        <title>Comparative analysis of the genomes of Stylophora pistillata and Acropora digitifera provides evidence for extensive differences between species of corals.</title>
        <authorList>
            <person name="Voolstra C.R."/>
            <person name="Li Y."/>
            <person name="Liew Y.J."/>
            <person name="Baumgarten S."/>
            <person name="Zoccola D."/>
            <person name="Flot J.-F."/>
            <person name="Tambutte S."/>
            <person name="Allemand D."/>
            <person name="Aranda M."/>
        </authorList>
    </citation>
    <scope>NUCLEOTIDE SEQUENCE [LARGE SCALE GENOMIC DNA]</scope>
</reference>
<comment type="miscellaneous">
    <text evidence="7">In eukaryotes there are cytoplasmic, mitochondrial and chloroplastic isozymes.</text>
</comment>
<dbReference type="EC" id="2.6.1.1" evidence="7"/>
<proteinExistence type="inferred from homology"/>
<evidence type="ECO:0000313" key="10">
    <source>
        <dbReference type="Proteomes" id="UP000225706"/>
    </source>
</evidence>
<dbReference type="Gene3D" id="3.90.1150.10">
    <property type="entry name" value="Aspartate Aminotransferase, domain 1"/>
    <property type="match status" value="1"/>
</dbReference>
<evidence type="ECO:0000256" key="7">
    <source>
        <dbReference type="RuleBase" id="RU000480"/>
    </source>
</evidence>
<dbReference type="GO" id="GO:0004069">
    <property type="term" value="F:L-aspartate:2-oxoglutarate aminotransferase activity"/>
    <property type="evidence" value="ECO:0007669"/>
    <property type="project" value="UniProtKB-EC"/>
</dbReference>
<dbReference type="Gene3D" id="3.40.640.10">
    <property type="entry name" value="Type I PLP-dependent aspartate aminotransferase-like (Major domain)"/>
    <property type="match status" value="1"/>
</dbReference>
<keyword evidence="4 7" id="KW-0032">Aminotransferase</keyword>
<dbReference type="OrthoDB" id="5946442at2759"/>
<evidence type="ECO:0000313" key="9">
    <source>
        <dbReference type="EMBL" id="PFX28388.1"/>
    </source>
</evidence>
<evidence type="ECO:0000256" key="5">
    <source>
        <dbReference type="ARBA" id="ARBA00022679"/>
    </source>
</evidence>
<dbReference type="InterPro" id="IPR004839">
    <property type="entry name" value="Aminotransferase_I/II_large"/>
</dbReference>
<dbReference type="FunFam" id="3.90.1150.10:FF:000001">
    <property type="entry name" value="Aspartate aminotransferase"/>
    <property type="match status" value="1"/>
</dbReference>
<dbReference type="FunFam" id="3.40.640.10:FF:000064">
    <property type="entry name" value="Aspartate aminotransferase"/>
    <property type="match status" value="1"/>
</dbReference>
<dbReference type="InterPro" id="IPR015422">
    <property type="entry name" value="PyrdxlP-dep_Trfase_small"/>
</dbReference>
<sequence length="414" mass="46577">MAATSTFKDVPVVLTDHVFFVNQMYNNDQHPKKVNMGIGAYRDNDGNPMVLPVVQNVEKRLAEEIASKLLNHEYLSIDGLKSFCEAASRLLLGNDSPALAENRVCSAQAISGTGSLRLAMEFMKKFYHSEVIFVSNPTWGNHKKMLLATGYKAENIKEYRYFDKATKGLDFQGMWEDLENAPDSSIILLHACAHNPTGVDPNQEQWEKIAEIMKRKNLFPLFDMAYQGFVSGDPDEDAWAVRHFVSEGFELIVGQSFAKNFGLYNERAGHTCVVTTDNETAERVRSQLKAIIRPMWSNPPNHGARIVATILNNPAQAAEWRETLKTMAGRILECRNLLYNKLKELGTPGTWNHIVEQKGMFGFTGLSVKQVEFLAKSYHIYLLNSGRVNICGITRQNVHYIAEAIHEAVTTVTE</sequence>
<dbReference type="Proteomes" id="UP000225706">
    <property type="component" value="Unassembled WGS sequence"/>
</dbReference>
<dbReference type="PROSITE" id="PS00105">
    <property type="entry name" value="AA_TRANSFER_CLASS_1"/>
    <property type="match status" value="1"/>
</dbReference>
<keyword evidence="5 7" id="KW-0808">Transferase</keyword>
<dbReference type="InterPro" id="IPR000796">
    <property type="entry name" value="Asp_trans"/>
</dbReference>
<dbReference type="InterPro" id="IPR015424">
    <property type="entry name" value="PyrdxlP-dep_Trfase"/>
</dbReference>
<gene>
    <name evidence="9" type="primary">GOT1</name>
    <name evidence="9" type="ORF">AWC38_SpisGene6881</name>
</gene>
<comment type="caution">
    <text evidence="9">The sequence shown here is derived from an EMBL/GenBank/DDBJ whole genome shotgun (WGS) entry which is preliminary data.</text>
</comment>
<comment type="subunit">
    <text evidence="3 7">Homodimer.</text>
</comment>
<dbReference type="PANTHER" id="PTHR11879:SF55">
    <property type="entry name" value="GLUTAMATE OXALOACETATE TRANSAMINASE 1, ISOFORM B"/>
    <property type="match status" value="1"/>
</dbReference>
<dbReference type="GO" id="GO:0006532">
    <property type="term" value="P:aspartate biosynthetic process"/>
    <property type="evidence" value="ECO:0007669"/>
    <property type="project" value="TreeGrafter"/>
</dbReference>
<dbReference type="NCBIfam" id="NF006719">
    <property type="entry name" value="PRK09257.1"/>
    <property type="match status" value="1"/>
</dbReference>
<accession>A0A2B4SIJ8</accession>
<dbReference type="InterPro" id="IPR015421">
    <property type="entry name" value="PyrdxlP-dep_Trfase_major"/>
</dbReference>
<dbReference type="Pfam" id="PF00155">
    <property type="entry name" value="Aminotran_1_2"/>
    <property type="match status" value="1"/>
</dbReference>
<keyword evidence="10" id="KW-1185">Reference proteome</keyword>
<name>A0A2B4SIJ8_STYPI</name>
<dbReference type="EMBL" id="LSMT01000084">
    <property type="protein sequence ID" value="PFX28388.1"/>
    <property type="molecule type" value="Genomic_DNA"/>
</dbReference>
<dbReference type="PRINTS" id="PR00799">
    <property type="entry name" value="TRANSAMINASE"/>
</dbReference>
<protein>
    <recommendedName>
        <fullName evidence="7">Aspartate aminotransferase</fullName>
        <ecNumber evidence="7">2.6.1.1</ecNumber>
    </recommendedName>
</protein>
<dbReference type="CDD" id="cd00609">
    <property type="entry name" value="AAT_like"/>
    <property type="match status" value="1"/>
</dbReference>
<dbReference type="GO" id="GO:0030170">
    <property type="term" value="F:pyridoxal phosphate binding"/>
    <property type="evidence" value="ECO:0007669"/>
    <property type="project" value="InterPro"/>
</dbReference>
<organism evidence="9 10">
    <name type="scientific">Stylophora pistillata</name>
    <name type="common">Smooth cauliflower coral</name>
    <dbReference type="NCBI Taxonomy" id="50429"/>
    <lineage>
        <taxon>Eukaryota</taxon>
        <taxon>Metazoa</taxon>
        <taxon>Cnidaria</taxon>
        <taxon>Anthozoa</taxon>
        <taxon>Hexacorallia</taxon>
        <taxon>Scleractinia</taxon>
        <taxon>Astrocoeniina</taxon>
        <taxon>Pocilloporidae</taxon>
        <taxon>Stylophora</taxon>
    </lineage>
</organism>
<dbReference type="SUPFAM" id="SSF53383">
    <property type="entry name" value="PLP-dependent transferases"/>
    <property type="match status" value="1"/>
</dbReference>
<evidence type="ECO:0000256" key="6">
    <source>
        <dbReference type="ARBA" id="ARBA00022898"/>
    </source>
</evidence>
<dbReference type="InterPro" id="IPR004838">
    <property type="entry name" value="NHTrfase_class1_PyrdxlP-BS"/>
</dbReference>
<comment type="catalytic activity">
    <reaction evidence="7">
        <text>L-aspartate + 2-oxoglutarate = oxaloacetate + L-glutamate</text>
        <dbReference type="Rhea" id="RHEA:21824"/>
        <dbReference type="ChEBI" id="CHEBI:16452"/>
        <dbReference type="ChEBI" id="CHEBI:16810"/>
        <dbReference type="ChEBI" id="CHEBI:29985"/>
        <dbReference type="ChEBI" id="CHEBI:29991"/>
        <dbReference type="EC" id="2.6.1.1"/>
    </reaction>
</comment>
<dbReference type="PANTHER" id="PTHR11879">
    <property type="entry name" value="ASPARTATE AMINOTRANSFERASE"/>
    <property type="match status" value="1"/>
</dbReference>
<evidence type="ECO:0000259" key="8">
    <source>
        <dbReference type="Pfam" id="PF00155"/>
    </source>
</evidence>
<dbReference type="GO" id="GO:0005829">
    <property type="term" value="C:cytosol"/>
    <property type="evidence" value="ECO:0007669"/>
    <property type="project" value="TreeGrafter"/>
</dbReference>
<evidence type="ECO:0000256" key="1">
    <source>
        <dbReference type="ARBA" id="ARBA00001933"/>
    </source>
</evidence>
<evidence type="ECO:0000256" key="3">
    <source>
        <dbReference type="ARBA" id="ARBA00011738"/>
    </source>
</evidence>
<comment type="similarity">
    <text evidence="2">Belongs to the class-I pyridoxal-phosphate-dependent aminotransferase family.</text>
</comment>
<dbReference type="AlphaFoldDB" id="A0A2B4SIJ8"/>
<evidence type="ECO:0000256" key="2">
    <source>
        <dbReference type="ARBA" id="ARBA00007441"/>
    </source>
</evidence>